<dbReference type="PANTHER" id="PTHR12815">
    <property type="entry name" value="SORTING AND ASSEMBLY MACHINERY SAMM50 PROTEIN FAMILY MEMBER"/>
    <property type="match status" value="1"/>
</dbReference>
<feature type="domain" description="POTRA" evidence="12">
    <location>
        <begin position="172"/>
        <end position="242"/>
    </location>
</feature>
<keyword evidence="6" id="KW-0732">Signal</keyword>
<dbReference type="Gene3D" id="2.40.160.50">
    <property type="entry name" value="membrane protein fhac: a member of the omp85/tpsb transporter family"/>
    <property type="match status" value="1"/>
</dbReference>
<evidence type="ECO:0000256" key="10">
    <source>
        <dbReference type="ARBA" id="ARBA00093548"/>
    </source>
</evidence>
<comment type="subunit">
    <text evidence="10">Interacts with TamB to form the translocation and assembly module (TAM).</text>
</comment>
<dbReference type="InterPro" id="IPR039910">
    <property type="entry name" value="D15-like"/>
</dbReference>
<evidence type="ECO:0000313" key="14">
    <source>
        <dbReference type="EMBL" id="ABI55887.1"/>
    </source>
</evidence>
<reference evidence="15" key="1">
    <citation type="submission" date="2006-08" db="EMBL/GenBank/DDBJ databases">
        <title>Complete sequence of Alkalilimnicola ehrilichei MLHE-1.</title>
        <authorList>
            <person name="Copeland A."/>
            <person name="Lucas S."/>
            <person name="Lapidus A."/>
            <person name="Barry K."/>
            <person name="Detter J.C."/>
            <person name="Glavina del Rio T."/>
            <person name="Hammon N."/>
            <person name="Israni S."/>
            <person name="Dalin E."/>
            <person name="Tice H."/>
            <person name="Pitluck S."/>
            <person name="Sims D."/>
            <person name="Brettin T."/>
            <person name="Bruce D."/>
            <person name="Han C."/>
            <person name="Tapia R."/>
            <person name="Gilna P."/>
            <person name="Schmutz J."/>
            <person name="Larimer F."/>
            <person name="Land M."/>
            <person name="Hauser L."/>
            <person name="Kyrpides N."/>
            <person name="Mikhailova N."/>
            <person name="Oremland R.S."/>
            <person name="Hoeft S.E."/>
            <person name="Switzer-Blum J."/>
            <person name="Kulp T."/>
            <person name="King G."/>
            <person name="Tabita R."/>
            <person name="Witte B."/>
            <person name="Santini J.M."/>
            <person name="Basu P."/>
            <person name="Hollibaugh J.T."/>
            <person name="Xie G."/>
            <person name="Stolz J.F."/>
            <person name="Richardson P."/>
        </authorList>
    </citation>
    <scope>NUCLEOTIDE SEQUENCE [LARGE SCALE GENOMIC DNA]</scope>
    <source>
        <strain evidence="15">ATCC BAA-1101 / DSM 17681 / MLHE-1</strain>
    </source>
</reference>
<dbReference type="Pfam" id="PF01103">
    <property type="entry name" value="Omp85"/>
    <property type="match status" value="1"/>
</dbReference>
<dbReference type="KEGG" id="aeh:Mlg_0533"/>
<dbReference type="InterPro" id="IPR035243">
    <property type="entry name" value="TamA_POTRA_Dom_1"/>
</dbReference>
<keyword evidence="7" id="KW-0472">Membrane</keyword>
<evidence type="ECO:0000256" key="1">
    <source>
        <dbReference type="ARBA" id="ARBA00004442"/>
    </source>
</evidence>
<gene>
    <name evidence="14" type="ordered locus">Mlg_0533</name>
</gene>
<dbReference type="InterPro" id="IPR000184">
    <property type="entry name" value="Bac_surfAg_D15"/>
</dbReference>
<dbReference type="GO" id="GO:0009279">
    <property type="term" value="C:cell outer membrane"/>
    <property type="evidence" value="ECO:0007669"/>
    <property type="project" value="UniProtKB-SubCell"/>
</dbReference>
<dbReference type="AlphaFoldDB" id="Q0ABA0"/>
<evidence type="ECO:0000256" key="8">
    <source>
        <dbReference type="ARBA" id="ARBA00023237"/>
    </source>
</evidence>
<dbReference type="GO" id="GO:0097347">
    <property type="term" value="C:TAM protein secretion complex"/>
    <property type="evidence" value="ECO:0007669"/>
    <property type="project" value="TreeGrafter"/>
</dbReference>
<dbReference type="Proteomes" id="UP000001962">
    <property type="component" value="Chromosome"/>
</dbReference>
<organism evidence="14 15">
    <name type="scientific">Alkalilimnicola ehrlichii (strain ATCC BAA-1101 / DSM 17681 / MLHE-1)</name>
    <dbReference type="NCBI Taxonomy" id="187272"/>
    <lineage>
        <taxon>Bacteria</taxon>
        <taxon>Pseudomonadati</taxon>
        <taxon>Pseudomonadota</taxon>
        <taxon>Gammaproteobacteria</taxon>
        <taxon>Chromatiales</taxon>
        <taxon>Ectothiorhodospiraceae</taxon>
        <taxon>Alkalilimnicola</taxon>
    </lineage>
</organism>
<dbReference type="Pfam" id="PF07244">
    <property type="entry name" value="POTRA"/>
    <property type="match status" value="2"/>
</dbReference>
<evidence type="ECO:0000256" key="7">
    <source>
        <dbReference type="ARBA" id="ARBA00023136"/>
    </source>
</evidence>
<name>Q0ABA0_ALKEH</name>
<evidence type="ECO:0000256" key="5">
    <source>
        <dbReference type="ARBA" id="ARBA00022692"/>
    </source>
</evidence>
<dbReference type="Pfam" id="PF17243">
    <property type="entry name" value="POTRA_TamA_1"/>
    <property type="match status" value="1"/>
</dbReference>
<feature type="domain" description="Bacterial surface antigen (D15)" evidence="11">
    <location>
        <begin position="277"/>
        <end position="555"/>
    </location>
</feature>
<keyword evidence="8" id="KW-0998">Cell outer membrane</keyword>
<proteinExistence type="inferred from homology"/>
<dbReference type="Gene3D" id="3.10.20.310">
    <property type="entry name" value="membrane protein fhac"/>
    <property type="match status" value="3"/>
</dbReference>
<dbReference type="EMBL" id="CP000453">
    <property type="protein sequence ID" value="ABI55887.1"/>
    <property type="molecule type" value="Genomic_DNA"/>
</dbReference>
<evidence type="ECO:0000256" key="6">
    <source>
        <dbReference type="ARBA" id="ARBA00022729"/>
    </source>
</evidence>
<evidence type="ECO:0000256" key="3">
    <source>
        <dbReference type="ARBA" id="ARBA00015419"/>
    </source>
</evidence>
<evidence type="ECO:0000259" key="11">
    <source>
        <dbReference type="Pfam" id="PF01103"/>
    </source>
</evidence>
<keyword evidence="4" id="KW-1134">Transmembrane beta strand</keyword>
<evidence type="ECO:0000259" key="13">
    <source>
        <dbReference type="Pfam" id="PF17243"/>
    </source>
</evidence>
<comment type="similarity">
    <text evidence="2">Belongs to the TamA family.</text>
</comment>
<protein>
    <recommendedName>
        <fullName evidence="3">Translocation and assembly module subunit TamA</fullName>
    </recommendedName>
    <alternativeName>
        <fullName evidence="9">Autotransporter assembly factor TamA</fullName>
    </alternativeName>
</protein>
<dbReference type="InterPro" id="IPR010827">
    <property type="entry name" value="BamA/TamA_POTRA"/>
</dbReference>
<dbReference type="eggNOG" id="COG0729">
    <property type="taxonomic scope" value="Bacteria"/>
</dbReference>
<feature type="domain" description="TamA POTRA" evidence="13">
    <location>
        <begin position="9"/>
        <end position="82"/>
    </location>
</feature>
<evidence type="ECO:0000256" key="9">
    <source>
        <dbReference type="ARBA" id="ARBA00033063"/>
    </source>
</evidence>
<accession>Q0ABA0</accession>
<dbReference type="GO" id="GO:0009306">
    <property type="term" value="P:protein secretion"/>
    <property type="evidence" value="ECO:0007669"/>
    <property type="project" value="TreeGrafter"/>
</dbReference>
<evidence type="ECO:0000313" key="15">
    <source>
        <dbReference type="Proteomes" id="UP000001962"/>
    </source>
</evidence>
<sequence>MAPAAHGVEVRVEGVSGALRDNVEAWLGEPAGDSRRALRTYERQLPERAAQALQALGHYRPQIDVEREETDNGPRFILRIDPGEPVRIAAVDLRIEGEARDDPAFEGIQARLAVQPGDVLRHDRYETARRQLQSLALDRGYFDARYTRRRVEVDVAAGEATVMLHFDTGRRYRLGEVTFSETALAPWFLQRLVPFEPGEPYRAEHITALNRALRDSGYFARVTVRPEPREADEALRVPVEVELTAERAHQVRLGAGFSTDVGPRIRAGWSRPWVNQRGHSLSVDTELSEPRQNISTRYKIPLADPLRTQLILQAGFQFEDIEDTESELLTVSVQHQHRFDSGWQQNLGLRWDRDRFTVSDDTRTTTLYLPSGSWTRNRARGGADPYWGDRLLFSVEGTDEWMGSDIDLLRVRTGARLLRSFADNHRILVRGDLGALISSQFGKVPTSLRFFAGGDQSVRGYRYQTLGPEDAEGDVIGGRYLAVASAEYGYTFRPRWRAAVFADAGNAFDDLDDPDPQVGAGFGIRWISPVGPIRLDFASALSKSGNPWRLHFSMGPEI</sequence>
<keyword evidence="5" id="KW-0812">Transmembrane</keyword>
<dbReference type="PANTHER" id="PTHR12815:SF47">
    <property type="entry name" value="TRANSLOCATION AND ASSEMBLY MODULE SUBUNIT TAMA"/>
    <property type="match status" value="1"/>
</dbReference>
<keyword evidence="15" id="KW-1185">Reference proteome</keyword>
<evidence type="ECO:0000259" key="12">
    <source>
        <dbReference type="Pfam" id="PF07244"/>
    </source>
</evidence>
<evidence type="ECO:0000256" key="4">
    <source>
        <dbReference type="ARBA" id="ARBA00022452"/>
    </source>
</evidence>
<evidence type="ECO:0000256" key="2">
    <source>
        <dbReference type="ARBA" id="ARBA00010248"/>
    </source>
</evidence>
<comment type="subcellular location">
    <subcellularLocation>
        <location evidence="1">Cell outer membrane</location>
    </subcellularLocation>
</comment>
<dbReference type="HOGENOM" id="CLU_018618_1_0_6"/>
<feature type="domain" description="POTRA" evidence="12">
    <location>
        <begin position="108"/>
        <end position="154"/>
    </location>
</feature>